<dbReference type="InterPro" id="IPR047021">
    <property type="entry name" value="REXO1/3/4-like"/>
</dbReference>
<keyword evidence="5 9" id="KW-0269">Exonuclease</keyword>
<comment type="similarity">
    <text evidence="2">Belongs to the REXO1/REXO3 family.</text>
</comment>
<sequence>MFKSLGLFEPHPCPDPDCKRVRCIFTHRQPVVVRKVSDTPKRRESTVHEIVSPVKKLKAATAATVRDTPTASKVTARSPVKATGGGPSVTVPSQARPVPPSRPTNINSNSYTNAGAWSSTGVPKLPINLRNSPQPYADRQKGLTTLYTQYAKLYSKLPASSSQLAHDHTFAEEASVSASSPNLRAYKTAIHHAAVSISRRPIPDSLDHPSTGTIKASRAAHEKVQLEAASRLTRSSIEKYCLPLDQFSLWRYPDPNDPALLQSKGEIPSAEGETHTCSRCAMGFIVSAEKLQERLGECKFHHGRVAPERVEGKRKWIYSCCKKERGEVGCEDGVHVFSEKEDDVALGRRVAWKSSKALAEDRAIGGDVAKMSVDVLGMDCEMINTTAGLSLARVTIVDENGGVLLDELVRQTVPILDINTRFSGIKVGDLDKAIMDLNSVRAAASLFIGPETIIVGHGLENDLRALRLLHEKIIDTAIVFPHDKGPPFRRALRDIVKEKLGYFIQDRTADLGHSSAVDATCTLDILKWKVREDKQDASLM</sequence>
<evidence type="ECO:0000256" key="2">
    <source>
        <dbReference type="ARBA" id="ARBA00006357"/>
    </source>
</evidence>
<dbReference type="OrthoDB" id="8191639at2759"/>
<feature type="region of interest" description="Disordered" evidence="7">
    <location>
        <begin position="68"/>
        <end position="108"/>
    </location>
</feature>
<keyword evidence="4" id="KW-0378">Hydrolase</keyword>
<keyword evidence="10" id="KW-1185">Reference proteome</keyword>
<proteinExistence type="inferred from homology"/>
<dbReference type="CDD" id="cd06145">
    <property type="entry name" value="REX1_like"/>
    <property type="match status" value="1"/>
</dbReference>
<evidence type="ECO:0000256" key="4">
    <source>
        <dbReference type="ARBA" id="ARBA00022801"/>
    </source>
</evidence>
<evidence type="ECO:0000313" key="10">
    <source>
        <dbReference type="Proteomes" id="UP000193986"/>
    </source>
</evidence>
<evidence type="ECO:0000259" key="8">
    <source>
        <dbReference type="SMART" id="SM00479"/>
    </source>
</evidence>
<dbReference type="SUPFAM" id="SSF53098">
    <property type="entry name" value="Ribonuclease H-like"/>
    <property type="match status" value="1"/>
</dbReference>
<accession>A0A1Y2AQA5</accession>
<keyword evidence="6" id="KW-0539">Nucleus</keyword>
<gene>
    <name evidence="9" type="ORF">BCR39DRAFT_546343</name>
</gene>
<dbReference type="Gene3D" id="3.30.420.10">
    <property type="entry name" value="Ribonuclease H-like superfamily/Ribonuclease H"/>
    <property type="match status" value="1"/>
</dbReference>
<dbReference type="GO" id="GO:0003676">
    <property type="term" value="F:nucleic acid binding"/>
    <property type="evidence" value="ECO:0007669"/>
    <property type="project" value="InterPro"/>
</dbReference>
<dbReference type="InterPro" id="IPR034922">
    <property type="entry name" value="REX1-like_exo"/>
</dbReference>
<evidence type="ECO:0000256" key="6">
    <source>
        <dbReference type="ARBA" id="ARBA00023242"/>
    </source>
</evidence>
<dbReference type="InterPro" id="IPR012337">
    <property type="entry name" value="RNaseH-like_sf"/>
</dbReference>
<name>A0A1Y2AQA5_9TREE</name>
<dbReference type="SMART" id="SM00479">
    <property type="entry name" value="EXOIII"/>
    <property type="match status" value="1"/>
</dbReference>
<evidence type="ECO:0000256" key="1">
    <source>
        <dbReference type="ARBA" id="ARBA00004123"/>
    </source>
</evidence>
<dbReference type="GO" id="GO:0004527">
    <property type="term" value="F:exonuclease activity"/>
    <property type="evidence" value="ECO:0007669"/>
    <property type="project" value="UniProtKB-KW"/>
</dbReference>
<keyword evidence="3" id="KW-0540">Nuclease</keyword>
<evidence type="ECO:0000256" key="7">
    <source>
        <dbReference type="SAM" id="MobiDB-lite"/>
    </source>
</evidence>
<protein>
    <submittedName>
        <fullName evidence="9">Exonuclease</fullName>
    </submittedName>
</protein>
<dbReference type="GO" id="GO:0005634">
    <property type="term" value="C:nucleus"/>
    <property type="evidence" value="ECO:0007669"/>
    <property type="project" value="UniProtKB-SubCell"/>
</dbReference>
<dbReference type="PANTHER" id="PTHR12801:SF115">
    <property type="entry name" value="FI18136P1-RELATED"/>
    <property type="match status" value="1"/>
</dbReference>
<dbReference type="FunFam" id="3.30.420.10:FF:000031">
    <property type="entry name" value="RNA exonuclease 1"/>
    <property type="match status" value="1"/>
</dbReference>
<dbReference type="Proteomes" id="UP000193986">
    <property type="component" value="Unassembled WGS sequence"/>
</dbReference>
<evidence type="ECO:0000313" key="9">
    <source>
        <dbReference type="EMBL" id="ORY24702.1"/>
    </source>
</evidence>
<organism evidence="9 10">
    <name type="scientific">Naematelia encephala</name>
    <dbReference type="NCBI Taxonomy" id="71784"/>
    <lineage>
        <taxon>Eukaryota</taxon>
        <taxon>Fungi</taxon>
        <taxon>Dikarya</taxon>
        <taxon>Basidiomycota</taxon>
        <taxon>Agaricomycotina</taxon>
        <taxon>Tremellomycetes</taxon>
        <taxon>Tremellales</taxon>
        <taxon>Naemateliaceae</taxon>
        <taxon>Naematelia</taxon>
    </lineage>
</organism>
<dbReference type="GO" id="GO:0010629">
    <property type="term" value="P:negative regulation of gene expression"/>
    <property type="evidence" value="ECO:0007669"/>
    <property type="project" value="UniProtKB-ARBA"/>
</dbReference>
<dbReference type="AlphaFoldDB" id="A0A1Y2AQA5"/>
<evidence type="ECO:0000256" key="5">
    <source>
        <dbReference type="ARBA" id="ARBA00022839"/>
    </source>
</evidence>
<dbReference type="PANTHER" id="PTHR12801">
    <property type="entry name" value="RNA EXONUCLEASE REXO1 / RECO3 FAMILY MEMBER-RELATED"/>
    <property type="match status" value="1"/>
</dbReference>
<dbReference type="EMBL" id="MCFC01000065">
    <property type="protein sequence ID" value="ORY24702.1"/>
    <property type="molecule type" value="Genomic_DNA"/>
</dbReference>
<comment type="caution">
    <text evidence="9">The sequence shown here is derived from an EMBL/GenBank/DDBJ whole genome shotgun (WGS) entry which is preliminary data.</text>
</comment>
<dbReference type="InParanoid" id="A0A1Y2AQA5"/>
<comment type="subcellular location">
    <subcellularLocation>
        <location evidence="1">Nucleus</location>
    </subcellularLocation>
</comment>
<reference evidence="9 10" key="1">
    <citation type="submission" date="2016-07" db="EMBL/GenBank/DDBJ databases">
        <title>Pervasive Adenine N6-methylation of Active Genes in Fungi.</title>
        <authorList>
            <consortium name="DOE Joint Genome Institute"/>
            <person name="Mondo S.J."/>
            <person name="Dannebaum R.O."/>
            <person name="Kuo R.C."/>
            <person name="Labutti K."/>
            <person name="Haridas S."/>
            <person name="Kuo A."/>
            <person name="Salamov A."/>
            <person name="Ahrendt S.R."/>
            <person name="Lipzen A."/>
            <person name="Sullivan W."/>
            <person name="Andreopoulos W.B."/>
            <person name="Clum A."/>
            <person name="Lindquist E."/>
            <person name="Daum C."/>
            <person name="Ramamoorthy G.K."/>
            <person name="Gryganskyi A."/>
            <person name="Culley D."/>
            <person name="Magnuson J.K."/>
            <person name="James T.Y."/>
            <person name="O'Malley M.A."/>
            <person name="Stajich J.E."/>
            <person name="Spatafora J.W."/>
            <person name="Visel A."/>
            <person name="Grigoriev I.V."/>
        </authorList>
    </citation>
    <scope>NUCLEOTIDE SEQUENCE [LARGE SCALE GENOMIC DNA]</scope>
    <source>
        <strain evidence="9 10">68-887.2</strain>
    </source>
</reference>
<evidence type="ECO:0000256" key="3">
    <source>
        <dbReference type="ARBA" id="ARBA00022722"/>
    </source>
</evidence>
<dbReference type="InterPro" id="IPR036397">
    <property type="entry name" value="RNaseH_sf"/>
</dbReference>
<dbReference type="STRING" id="71784.A0A1Y2AQA5"/>
<dbReference type="FunCoup" id="A0A1Y2AQA5">
    <property type="interactions" value="185"/>
</dbReference>
<feature type="domain" description="Exonuclease" evidence="8">
    <location>
        <begin position="374"/>
        <end position="535"/>
    </location>
</feature>
<dbReference type="InterPro" id="IPR013520">
    <property type="entry name" value="Ribonucl_H"/>
</dbReference>